<sequence>MAMTVEKIKAAVDSLFSDTTCPQEKTKECLEEVIEYIKGCLESLD</sequence>
<protein>
    <submittedName>
        <fullName evidence="1">Uncharacterized protein</fullName>
    </submittedName>
</protein>
<evidence type="ECO:0000313" key="1">
    <source>
        <dbReference type="EMBL" id="KKL49274.1"/>
    </source>
</evidence>
<dbReference type="EMBL" id="LAZR01033016">
    <property type="protein sequence ID" value="KKL49274.1"/>
    <property type="molecule type" value="Genomic_DNA"/>
</dbReference>
<comment type="caution">
    <text evidence="1">The sequence shown here is derived from an EMBL/GenBank/DDBJ whole genome shotgun (WGS) entry which is preliminary data.</text>
</comment>
<accession>A0A0F9CJK0</accession>
<gene>
    <name evidence="1" type="ORF">LCGC14_2317160</name>
</gene>
<proteinExistence type="predicted"/>
<organism evidence="1">
    <name type="scientific">marine sediment metagenome</name>
    <dbReference type="NCBI Taxonomy" id="412755"/>
    <lineage>
        <taxon>unclassified sequences</taxon>
        <taxon>metagenomes</taxon>
        <taxon>ecological metagenomes</taxon>
    </lineage>
</organism>
<dbReference type="AlphaFoldDB" id="A0A0F9CJK0"/>
<name>A0A0F9CJK0_9ZZZZ</name>
<reference evidence="1" key="1">
    <citation type="journal article" date="2015" name="Nature">
        <title>Complex archaea that bridge the gap between prokaryotes and eukaryotes.</title>
        <authorList>
            <person name="Spang A."/>
            <person name="Saw J.H."/>
            <person name="Jorgensen S.L."/>
            <person name="Zaremba-Niedzwiedzka K."/>
            <person name="Martijn J."/>
            <person name="Lind A.E."/>
            <person name="van Eijk R."/>
            <person name="Schleper C."/>
            <person name="Guy L."/>
            <person name="Ettema T.J."/>
        </authorList>
    </citation>
    <scope>NUCLEOTIDE SEQUENCE</scope>
</reference>